<name>A0A0J9U2H4_PLAVI</name>
<feature type="transmembrane region" description="Helical" evidence="1">
    <location>
        <begin position="12"/>
        <end position="34"/>
    </location>
</feature>
<organism evidence="2 3">
    <name type="scientific">Plasmodium vivax North Korean</name>
    <dbReference type="NCBI Taxonomy" id="1035514"/>
    <lineage>
        <taxon>Eukaryota</taxon>
        <taxon>Sar</taxon>
        <taxon>Alveolata</taxon>
        <taxon>Apicomplexa</taxon>
        <taxon>Aconoidasida</taxon>
        <taxon>Haemosporida</taxon>
        <taxon>Plasmodiidae</taxon>
        <taxon>Plasmodium</taxon>
        <taxon>Plasmodium (Plasmodium)</taxon>
    </lineage>
</organism>
<dbReference type="Pfam" id="PF05795">
    <property type="entry name" value="Plasmodium_Vir"/>
    <property type="match status" value="1"/>
</dbReference>
<dbReference type="InterPro" id="IPR008780">
    <property type="entry name" value="Plasmodium_Vir"/>
</dbReference>
<keyword evidence="1" id="KW-0812">Transmembrane</keyword>
<evidence type="ECO:0000256" key="1">
    <source>
        <dbReference type="SAM" id="Phobius"/>
    </source>
</evidence>
<feature type="non-terminal residue" evidence="2">
    <location>
        <position position="1"/>
    </location>
</feature>
<evidence type="ECO:0000313" key="2">
    <source>
        <dbReference type="EMBL" id="KNA02225.1"/>
    </source>
</evidence>
<keyword evidence="1" id="KW-1133">Transmembrane helix</keyword>
<reference evidence="2 3" key="1">
    <citation type="submission" date="2011-09" db="EMBL/GenBank/DDBJ databases">
        <title>The Genome Sequence of Plasmodium vivax North Korean.</title>
        <authorList>
            <consortium name="The Broad Institute Genome Sequencing Platform"/>
            <consortium name="The Broad Institute Genome Sequencing Center for Infectious Disease"/>
            <person name="Neafsey D."/>
            <person name="Carlton J."/>
            <person name="Barnwell J."/>
            <person name="Collins W."/>
            <person name="Escalante A."/>
            <person name="Mullikin J."/>
            <person name="Saul A."/>
            <person name="Guigo R."/>
            <person name="Camara F."/>
            <person name="Young S.K."/>
            <person name="Zeng Q."/>
            <person name="Gargeya S."/>
            <person name="Fitzgerald M."/>
            <person name="Haas B."/>
            <person name="Abouelleil A."/>
            <person name="Alvarado L."/>
            <person name="Arachchi H.M."/>
            <person name="Berlin A."/>
            <person name="Brown A."/>
            <person name="Chapman S.B."/>
            <person name="Chen Z."/>
            <person name="Dunbar C."/>
            <person name="Freedman E."/>
            <person name="Gearin G."/>
            <person name="Gellesch M."/>
            <person name="Goldberg J."/>
            <person name="Griggs A."/>
            <person name="Gujja S."/>
            <person name="Heiman D."/>
            <person name="Howarth C."/>
            <person name="Larson L."/>
            <person name="Lui A."/>
            <person name="MacDonald P.J.P."/>
            <person name="Montmayeur A."/>
            <person name="Murphy C."/>
            <person name="Neiman D."/>
            <person name="Pearson M."/>
            <person name="Priest M."/>
            <person name="Roberts A."/>
            <person name="Saif S."/>
            <person name="Shea T."/>
            <person name="Shenoy N."/>
            <person name="Sisk P."/>
            <person name="Stolte C."/>
            <person name="Sykes S."/>
            <person name="Wortman J."/>
            <person name="Nusbaum C."/>
            <person name="Birren B."/>
        </authorList>
    </citation>
    <scope>NUCLEOTIDE SEQUENCE [LARGE SCALE GENOMIC DNA]</scope>
    <source>
        <strain evidence="2 3">North Korean</strain>
    </source>
</reference>
<dbReference type="AlphaFoldDB" id="A0A0J9U2H4"/>
<proteinExistence type="predicted"/>
<evidence type="ECO:0000313" key="3">
    <source>
        <dbReference type="Proteomes" id="UP000053239"/>
    </source>
</evidence>
<dbReference type="Proteomes" id="UP000053239">
    <property type="component" value="Unassembled WGS sequence"/>
</dbReference>
<protein>
    <recommendedName>
        <fullName evidence="4">PIR Superfamily Protein</fullName>
    </recommendedName>
</protein>
<accession>A0A0J9U2H4</accession>
<dbReference type="EMBL" id="KQ235190">
    <property type="protein sequence ID" value="KNA02225.1"/>
    <property type="molecule type" value="Genomic_DNA"/>
</dbReference>
<gene>
    <name evidence="2" type="ORF">PVNG_04456</name>
</gene>
<dbReference type="OrthoDB" id="10462617at2759"/>
<evidence type="ECO:0008006" key="4">
    <source>
        <dbReference type="Google" id="ProtNLM"/>
    </source>
</evidence>
<sequence length="87" mass="9986">SDVFKEHTDENISNPVGTIVGTSLGFFVPLITIYKFTPLGSWLNTKVLGRNKIQKNMERNNQHLLLNSTENREINLGESMYRIKYNS</sequence>
<keyword evidence="1" id="KW-0472">Membrane</keyword>